<gene>
    <name evidence="2" type="ORF">A1Q1_04484</name>
</gene>
<evidence type="ECO:0000256" key="1">
    <source>
        <dbReference type="SAM" id="MobiDB-lite"/>
    </source>
</evidence>
<comment type="caution">
    <text evidence="2">The sequence shown here is derived from an EMBL/GenBank/DDBJ whole genome shotgun (WGS) entry which is preliminary data.</text>
</comment>
<dbReference type="Proteomes" id="UP000002748">
    <property type="component" value="Unassembled WGS sequence"/>
</dbReference>
<protein>
    <submittedName>
        <fullName evidence="2">Uncharacterized protein</fullName>
    </submittedName>
</protein>
<accession>J5SPJ0</accession>
<dbReference type="EMBL" id="ALBS01000276">
    <property type="protein sequence ID" value="EJT46806.1"/>
    <property type="molecule type" value="Genomic_DNA"/>
</dbReference>
<name>J5SPJ0_TRIAS</name>
<organism evidence="2 3">
    <name type="scientific">Trichosporon asahii var. asahii (strain ATCC 90039 / CBS 2479 / JCM 2466 / KCTC 7840 / NBRC 103889/ NCYC 2677 / UAMH 7654)</name>
    <name type="common">Yeast</name>
    <dbReference type="NCBI Taxonomy" id="1186058"/>
    <lineage>
        <taxon>Eukaryota</taxon>
        <taxon>Fungi</taxon>
        <taxon>Dikarya</taxon>
        <taxon>Basidiomycota</taxon>
        <taxon>Agaricomycotina</taxon>
        <taxon>Tremellomycetes</taxon>
        <taxon>Trichosporonales</taxon>
        <taxon>Trichosporonaceae</taxon>
        <taxon>Trichosporon</taxon>
    </lineage>
</organism>
<evidence type="ECO:0000313" key="3">
    <source>
        <dbReference type="Proteomes" id="UP000002748"/>
    </source>
</evidence>
<sequence length="198" mass="21478">MSISETTATLLKRRDVQGQIITWNLDDDAPGARQIAHGPGPDVGEELIDAVIEALEDYIMEDTMVQSLAMSTDWATIVIDDFRGMFGSHTLKMMANEDKAGRPLSQPSDRETLDDSESTGPPDDPPQANPNELKGYIATYNVSPGAPGPHSRGIEVDNLWNLRALVAELKNVKDKGVIVSVMYNCETAIITVDAPNGL</sequence>
<dbReference type="VEuPathDB" id="FungiDB:A1Q1_04484"/>
<dbReference type="GeneID" id="25987997"/>
<dbReference type="RefSeq" id="XP_014178325.1">
    <property type="nucleotide sequence ID" value="XM_014322850.1"/>
</dbReference>
<proteinExistence type="predicted"/>
<dbReference type="HOGENOM" id="CLU_1397230_0_0_1"/>
<dbReference type="AlphaFoldDB" id="J5SPJ0"/>
<evidence type="ECO:0000313" key="2">
    <source>
        <dbReference type="EMBL" id="EJT46806.1"/>
    </source>
</evidence>
<dbReference type="KEGG" id="tasa:A1Q1_04484"/>
<feature type="region of interest" description="Disordered" evidence="1">
    <location>
        <begin position="97"/>
        <end position="132"/>
    </location>
</feature>
<reference evidence="2 3" key="1">
    <citation type="journal article" date="2012" name="Eukaryot. Cell">
        <title>Draft genome sequence of CBS 2479, the standard type strain of Trichosporon asahii.</title>
        <authorList>
            <person name="Yang R.Y."/>
            <person name="Li H.T."/>
            <person name="Zhu H."/>
            <person name="Zhou G.P."/>
            <person name="Wang M."/>
            <person name="Wang L."/>
        </authorList>
    </citation>
    <scope>NUCLEOTIDE SEQUENCE [LARGE SCALE GENOMIC DNA]</scope>
    <source>
        <strain evidence="3">ATCC 90039 / CBS 2479 / JCM 2466 / KCTC 7840 / NCYC 2677 / UAMH 7654</strain>
    </source>
</reference>